<keyword evidence="1" id="KW-0175">Coiled coil</keyword>
<gene>
    <name evidence="3" type="ORF">TTAC_LOCUS7751</name>
</gene>
<feature type="region of interest" description="Disordered" evidence="2">
    <location>
        <begin position="432"/>
        <end position="459"/>
    </location>
</feature>
<name>A0A0R3X364_HYDTA</name>
<organism evidence="5">
    <name type="scientific">Hydatigena taeniaeformis</name>
    <name type="common">Feline tapeworm</name>
    <name type="synonym">Taenia taeniaeformis</name>
    <dbReference type="NCBI Taxonomy" id="6205"/>
    <lineage>
        <taxon>Eukaryota</taxon>
        <taxon>Metazoa</taxon>
        <taxon>Spiralia</taxon>
        <taxon>Lophotrochozoa</taxon>
        <taxon>Platyhelminthes</taxon>
        <taxon>Cestoda</taxon>
        <taxon>Eucestoda</taxon>
        <taxon>Cyclophyllidea</taxon>
        <taxon>Taeniidae</taxon>
        <taxon>Hydatigera</taxon>
    </lineage>
</organism>
<protein>
    <submittedName>
        <fullName evidence="5">INCENP_ARK-bind domain-containing protein</fullName>
    </submittedName>
</protein>
<feature type="compositionally biased region" description="Basic and acidic residues" evidence="2">
    <location>
        <begin position="197"/>
        <end position="208"/>
    </location>
</feature>
<dbReference type="EMBL" id="UYWX01020400">
    <property type="protein sequence ID" value="VDM32200.1"/>
    <property type="molecule type" value="Genomic_DNA"/>
</dbReference>
<evidence type="ECO:0000313" key="4">
    <source>
        <dbReference type="Proteomes" id="UP000274429"/>
    </source>
</evidence>
<feature type="region of interest" description="Disordered" evidence="2">
    <location>
        <begin position="623"/>
        <end position="683"/>
    </location>
</feature>
<reference evidence="3 4" key="2">
    <citation type="submission" date="2018-11" db="EMBL/GenBank/DDBJ databases">
        <authorList>
            <consortium name="Pathogen Informatics"/>
        </authorList>
    </citation>
    <scope>NUCLEOTIDE SEQUENCE [LARGE SCALE GENOMIC DNA]</scope>
</reference>
<dbReference type="AlphaFoldDB" id="A0A0R3X364"/>
<feature type="region of interest" description="Disordered" evidence="2">
    <location>
        <begin position="744"/>
        <end position="767"/>
    </location>
</feature>
<evidence type="ECO:0000313" key="3">
    <source>
        <dbReference type="EMBL" id="VDM32200.1"/>
    </source>
</evidence>
<feature type="region of interest" description="Disordered" evidence="2">
    <location>
        <begin position="167"/>
        <end position="239"/>
    </location>
</feature>
<feature type="compositionally biased region" description="Polar residues" evidence="2">
    <location>
        <begin position="432"/>
        <end position="448"/>
    </location>
</feature>
<feature type="coiled-coil region" evidence="1">
    <location>
        <begin position="498"/>
        <end position="559"/>
    </location>
</feature>
<dbReference type="STRING" id="6205.A0A0R3X364"/>
<evidence type="ECO:0000313" key="5">
    <source>
        <dbReference type="WBParaSite" id="TTAC_0000776601-mRNA-1"/>
    </source>
</evidence>
<reference evidence="5" key="1">
    <citation type="submission" date="2017-02" db="UniProtKB">
        <authorList>
            <consortium name="WormBaseParasite"/>
        </authorList>
    </citation>
    <scope>IDENTIFICATION</scope>
</reference>
<evidence type="ECO:0000256" key="2">
    <source>
        <dbReference type="SAM" id="MobiDB-lite"/>
    </source>
</evidence>
<evidence type="ECO:0000256" key="1">
    <source>
        <dbReference type="SAM" id="Coils"/>
    </source>
</evidence>
<proteinExistence type="predicted"/>
<dbReference type="Proteomes" id="UP000274429">
    <property type="component" value="Unassembled WGS sequence"/>
</dbReference>
<feature type="compositionally biased region" description="Polar residues" evidence="2">
    <location>
        <begin position="228"/>
        <end position="239"/>
    </location>
</feature>
<dbReference type="OrthoDB" id="6284286at2759"/>
<accession>A0A0R3X364</accession>
<feature type="compositionally biased region" description="Pro residues" evidence="2">
    <location>
        <begin position="647"/>
        <end position="660"/>
    </location>
</feature>
<feature type="compositionally biased region" description="Polar residues" evidence="2">
    <location>
        <begin position="185"/>
        <end position="196"/>
    </location>
</feature>
<dbReference type="WBParaSite" id="TTAC_0000776601-mRNA-1">
    <property type="protein sequence ID" value="TTAC_0000776601-mRNA-1"/>
    <property type="gene ID" value="TTAC_0000776601"/>
</dbReference>
<sequence length="767" mass="83452">MDIEESSRQLYRKIETISSDLNSLASKTISKLCQRIHVLIPEFVVPGTLQLIDSERVLSCPKKRKTRATKSIVCSSAYSTRSKRQKVSMSTSSTEICDLIQSSGQLDGEMQPVLEEQSSVALASKLDTAQPFRNKCSQSATEIKSIEGDAMDEVTLLAENTIEANQSVHKSSCKRRKSSVRASSFATKRSLPSSKQSRFDSSAKDERLSNGSARRRSRVSGSKKVANSVHSAQSLPESESCVITNEAASILANDSGANDDSSRVVNGNFSIMTEESEEEDDVVEVRSSKSLYRPPKISPTVTTTGDVTTSAAVLLNSTSHIASTPAAPGYAGSRLRQFHNTPWPTGLSKPWLSRLGWSMASKTASITANTNTIASANMTYSNLPRQPRASRLSAKASVGMGKFKSAALPRASAAKHTKPTAAVANSASRLPTIPQSNKISGTSRTNVPGNEEKEISTTHRSCASMAAGALSRGPTTGPLQMQPAVKPLPKDVAKDDRRDRVMAKLAESAQRHQELMEKRAREHKAKVKAANEHRMAVRANAEREAKEKQAATARRLEAERLKMQKVVMKVKVPPPKTATFANHQHASQLIKHLPLSSLPTNTSTALSVTTTTNNANYMKNFDLAKVAPPPPPLPLRSTEVNESQPLHNPPAPPSQPPPSAPDGSPVSYDLTGLLSDYESDSDDEVRYRRRAIPKWAKDGSSDLIFWVSRVYRGDISWRKVFRPAENVHFDDAELFHGYKYHTRPRGSSAAWNSPIPSPIPGPSDTAS</sequence>
<keyword evidence="4" id="KW-1185">Reference proteome</keyword>